<protein>
    <submittedName>
        <fullName evidence="4">Cephalosporin-C deacetylase</fullName>
    </submittedName>
</protein>
<dbReference type="PANTHER" id="PTHR40111">
    <property type="entry name" value="CEPHALOSPORIN-C DEACETYLASE"/>
    <property type="match status" value="1"/>
</dbReference>
<dbReference type="InterPro" id="IPR008391">
    <property type="entry name" value="AXE1_dom"/>
</dbReference>
<sequence length="323" mass="36783">MIQESLEKLLQYEGRGQKPHDFDAFWDKELSKLENLSLDYQLERAAVASNVADCYILTFTSFDGTRISCQLLKPKGKGVIFPGLLQFHGYHVNSGDFSEKIGWVAEGFVVMAMDCRGQGGKSENIESSTVGTALRGLIIRGIEEGPEALYFKRVFLDTVIASRILMSLGEVDEESIFVQGASQGGALALVCAALEPRIKRVFTTHPYLSDYRRAFELDIKNSAYEELFYWFRFRDPLHENEENFFRTLEYIDVQHFAPRIKAEVIMATGLDDEICFPSTQFAVFNKITSPKDVILLPEYGHEYYPKVADKVRGFFIHNEMKAF</sequence>
<gene>
    <name evidence="4" type="ORF">SAMN04488506_1706</name>
</gene>
<feature type="binding site" evidence="2">
    <location>
        <position position="90"/>
    </location>
    <ligand>
        <name>substrate</name>
    </ligand>
</feature>
<evidence type="ECO:0000313" key="4">
    <source>
        <dbReference type="EMBL" id="SFQ37980.1"/>
    </source>
</evidence>
<evidence type="ECO:0000259" key="3">
    <source>
        <dbReference type="Pfam" id="PF05448"/>
    </source>
</evidence>
<dbReference type="Proteomes" id="UP000199136">
    <property type="component" value="Unassembled WGS sequence"/>
</dbReference>
<evidence type="ECO:0000256" key="2">
    <source>
        <dbReference type="PIRSR" id="PIRSR639069-2"/>
    </source>
</evidence>
<evidence type="ECO:0000256" key="1">
    <source>
        <dbReference type="PIRSR" id="PIRSR639069-1"/>
    </source>
</evidence>
<feature type="active site" description="Nucleophile" evidence="1">
    <location>
        <position position="182"/>
    </location>
</feature>
<organism evidence="4 5">
    <name type="scientific">Desemzia incerta</name>
    <dbReference type="NCBI Taxonomy" id="82801"/>
    <lineage>
        <taxon>Bacteria</taxon>
        <taxon>Bacillati</taxon>
        <taxon>Bacillota</taxon>
        <taxon>Bacilli</taxon>
        <taxon>Lactobacillales</taxon>
        <taxon>Carnobacteriaceae</taxon>
        <taxon>Desemzia</taxon>
    </lineage>
</organism>
<accession>A0A1I5Y1J4</accession>
<dbReference type="GO" id="GO:0052689">
    <property type="term" value="F:carboxylic ester hydrolase activity"/>
    <property type="evidence" value="ECO:0007669"/>
    <property type="project" value="TreeGrafter"/>
</dbReference>
<dbReference type="AlphaFoldDB" id="A0A1I5Y1J4"/>
<proteinExistence type="predicted"/>
<reference evidence="4 5" key="1">
    <citation type="submission" date="2016-10" db="EMBL/GenBank/DDBJ databases">
        <authorList>
            <person name="de Groot N.N."/>
        </authorList>
    </citation>
    <scope>NUCLEOTIDE SEQUENCE [LARGE SCALE GENOMIC DNA]</scope>
    <source>
        <strain evidence="4 5">DSM 20581</strain>
    </source>
</reference>
<dbReference type="SUPFAM" id="SSF53474">
    <property type="entry name" value="alpha/beta-Hydrolases"/>
    <property type="match status" value="1"/>
</dbReference>
<dbReference type="STRING" id="82801.SAMN04488506_1706"/>
<dbReference type="InterPro" id="IPR039069">
    <property type="entry name" value="CE7"/>
</dbReference>
<dbReference type="PANTHER" id="PTHR40111:SF1">
    <property type="entry name" value="CEPHALOSPORIN-C DEACETYLASE"/>
    <property type="match status" value="1"/>
</dbReference>
<dbReference type="RefSeq" id="WP_092480742.1">
    <property type="nucleotide sequence ID" value="NZ_FOXW01000006.1"/>
</dbReference>
<dbReference type="GO" id="GO:0005976">
    <property type="term" value="P:polysaccharide metabolic process"/>
    <property type="evidence" value="ECO:0007669"/>
    <property type="project" value="TreeGrafter"/>
</dbReference>
<keyword evidence="5" id="KW-1185">Reference proteome</keyword>
<dbReference type="EMBL" id="FOXW01000006">
    <property type="protein sequence ID" value="SFQ37980.1"/>
    <property type="molecule type" value="Genomic_DNA"/>
</dbReference>
<dbReference type="OrthoDB" id="9770528at2"/>
<evidence type="ECO:0000313" key="5">
    <source>
        <dbReference type="Proteomes" id="UP000199136"/>
    </source>
</evidence>
<feature type="active site" description="Charge relay system" evidence="1">
    <location>
        <position position="272"/>
    </location>
</feature>
<dbReference type="Gene3D" id="3.40.50.1820">
    <property type="entry name" value="alpha/beta hydrolase"/>
    <property type="match status" value="1"/>
</dbReference>
<dbReference type="InterPro" id="IPR029058">
    <property type="entry name" value="AB_hydrolase_fold"/>
</dbReference>
<name>A0A1I5Y1J4_9LACT</name>
<dbReference type="Pfam" id="PF05448">
    <property type="entry name" value="AXE1"/>
    <property type="match status" value="1"/>
</dbReference>
<feature type="domain" description="Acetyl xylan esterase" evidence="3">
    <location>
        <begin position="5"/>
        <end position="314"/>
    </location>
</feature>
<feature type="active site" description="Charge relay system" evidence="1">
    <location>
        <position position="301"/>
    </location>
</feature>